<dbReference type="EMBL" id="JACHDD010000001">
    <property type="protein sequence ID" value="MBB5422216.1"/>
    <property type="molecule type" value="Genomic_DNA"/>
</dbReference>
<reference evidence="3 4" key="1">
    <citation type="submission" date="2020-08" db="EMBL/GenBank/DDBJ databases">
        <title>Genomic Encyclopedia of Type Strains, Phase IV (KMG-V): Genome sequencing to study the core and pangenomes of soil and plant-associated prokaryotes.</title>
        <authorList>
            <person name="Whitman W."/>
        </authorList>
    </citation>
    <scope>NUCLEOTIDE SEQUENCE [LARGE SCALE GENOMIC DNA]</scope>
    <source>
        <strain evidence="3 4">JPY158</strain>
    </source>
</reference>
<sequence>MEKPSDENRRSELFGDKPDSRVEQGPSAKKLVLTALGGIAVVAGSIVYWVLTFSHRVPDANCFPPGIECFRKIAAVMKEVSDEERATSIGESWLLALLVTAFTFLVFYVHICRGEEERARTIAEREFEERKRIAEEEGEPAPESISRSKGVVGILRKWFVSRWWIPVFCYFPAVLLFGGEIWEGYTDAVVLALALAAIYVAAEHYSALEQQRKLVDEQEAVLETIRKELSDKVASIDNAMGTRYGLRVIYDAYRDPNRDPNRDQSRADERKRLQPGAALQARGGAANVQESEKGIFSIYRFFDIDKQWWARESWDEYCSSPAATLYRTLKEGARTKMTLVTPLEYPEFDGESMQDKALFFGKFIGLVWHYVVLWHVRRALQGDSKEVVCEHKIRIAQTSLWLHVVDRTVYQILGDDRGRDVKVRNLTHDMDEISVSLARWAKREIQTLAARGSTAEEYICTCLTDAHHAIPADGAATFGQNEDHILERLGFKEWANEGDAPSGIRKKVLAARCKGLIRYAVAIIAASEPRQTATIDGQHDPSIKEIAAEVE</sequence>
<name>A0A7W8V3W9_PARAM</name>
<dbReference type="AlphaFoldDB" id="A0A7W8V3W9"/>
<gene>
    <name evidence="3" type="ORF">HDG40_000357</name>
</gene>
<evidence type="ECO:0000313" key="4">
    <source>
        <dbReference type="Proteomes" id="UP000592780"/>
    </source>
</evidence>
<keyword evidence="2" id="KW-0812">Transmembrane</keyword>
<keyword evidence="2" id="KW-1133">Transmembrane helix</keyword>
<proteinExistence type="predicted"/>
<evidence type="ECO:0000313" key="3">
    <source>
        <dbReference type="EMBL" id="MBB5422216.1"/>
    </source>
</evidence>
<organism evidence="3 4">
    <name type="scientific">Paraburkholderia atlantica</name>
    <dbReference type="NCBI Taxonomy" id="2654982"/>
    <lineage>
        <taxon>Bacteria</taxon>
        <taxon>Pseudomonadati</taxon>
        <taxon>Pseudomonadota</taxon>
        <taxon>Betaproteobacteria</taxon>
        <taxon>Burkholderiales</taxon>
        <taxon>Burkholderiaceae</taxon>
        <taxon>Paraburkholderia</taxon>
    </lineage>
</organism>
<feature type="transmembrane region" description="Helical" evidence="2">
    <location>
        <begin position="93"/>
        <end position="111"/>
    </location>
</feature>
<evidence type="ECO:0000256" key="2">
    <source>
        <dbReference type="SAM" id="Phobius"/>
    </source>
</evidence>
<feature type="transmembrane region" description="Helical" evidence="2">
    <location>
        <begin position="163"/>
        <end position="182"/>
    </location>
</feature>
<dbReference type="Proteomes" id="UP000592780">
    <property type="component" value="Unassembled WGS sequence"/>
</dbReference>
<feature type="transmembrane region" description="Helical" evidence="2">
    <location>
        <begin position="31"/>
        <end position="51"/>
    </location>
</feature>
<accession>A0A7W8V3W9</accession>
<evidence type="ECO:0000256" key="1">
    <source>
        <dbReference type="SAM" id="MobiDB-lite"/>
    </source>
</evidence>
<keyword evidence="4" id="KW-1185">Reference proteome</keyword>
<comment type="caution">
    <text evidence="3">The sequence shown here is derived from an EMBL/GenBank/DDBJ whole genome shotgun (WGS) entry which is preliminary data.</text>
</comment>
<feature type="region of interest" description="Disordered" evidence="1">
    <location>
        <begin position="1"/>
        <end position="24"/>
    </location>
</feature>
<keyword evidence="2" id="KW-0472">Membrane</keyword>
<feature type="compositionally biased region" description="Basic and acidic residues" evidence="1">
    <location>
        <begin position="1"/>
        <end position="22"/>
    </location>
</feature>
<protein>
    <submittedName>
        <fullName evidence="3">Uncharacterized protein</fullName>
    </submittedName>
</protein>
<dbReference type="RefSeq" id="WP_184128315.1">
    <property type="nucleotide sequence ID" value="NZ_JACHDD010000001.1"/>
</dbReference>